<keyword evidence="5" id="KW-0443">Lipid metabolism</keyword>
<dbReference type="GO" id="GO:0016410">
    <property type="term" value="F:N-acyltransferase activity"/>
    <property type="evidence" value="ECO:0007669"/>
    <property type="project" value="InterPro"/>
</dbReference>
<evidence type="ECO:0000313" key="8">
    <source>
        <dbReference type="EMBL" id="VAW76115.1"/>
    </source>
</evidence>
<dbReference type="PROSITE" id="PS00101">
    <property type="entry name" value="HEXAPEP_TRANSFERASES"/>
    <property type="match status" value="2"/>
</dbReference>
<keyword evidence="4" id="KW-0677">Repeat</keyword>
<evidence type="ECO:0000256" key="5">
    <source>
        <dbReference type="ARBA" id="ARBA00023098"/>
    </source>
</evidence>
<dbReference type="AlphaFoldDB" id="A0A3B0Y5R7"/>
<dbReference type="Gene3D" id="3.40.1390.10">
    <property type="entry name" value="MurE/MurF, N-terminal domain"/>
    <property type="match status" value="1"/>
</dbReference>
<sequence>MQLSLSELEIELGVTLRGDGDTMISTVSTLEHGEEGALGFLANPAYRKYLAKTRVSAVLISEKDAGSCPVPSLISVNPYADFARAVRLLYPDQAMEPGVHHSAVIDPKAQIDPDARIDASVVIAAGAKIGKGAHIGPGCVIGDGVFIGEGSRLIANVTVIGHAQIGCRVTIHPGAVIGGDGFGIASVDDGWEKVPQLGSVRIGDDVAIGANTTIDRGALEDTIIEEGVRIDNQVQVAHNVFIGAHTAIAGCVGISGSARIGRHCRLAGGVGVVGHLEISDRVTVTAMSMVTRSISKPGSTWSAGTPLMENMRWRRNAVRMRQLDELAKRISNLENNDK</sequence>
<evidence type="ECO:0000259" key="7">
    <source>
        <dbReference type="Pfam" id="PF04613"/>
    </source>
</evidence>
<dbReference type="PANTHER" id="PTHR43378:SF2">
    <property type="entry name" value="UDP-3-O-ACYLGLUCOSAMINE N-ACYLTRANSFERASE 1, MITOCHONDRIAL-RELATED"/>
    <property type="match status" value="1"/>
</dbReference>
<dbReference type="Pfam" id="PF00132">
    <property type="entry name" value="Hexapep"/>
    <property type="match status" value="1"/>
</dbReference>
<keyword evidence="3 8" id="KW-0808">Transferase</keyword>
<dbReference type="InterPro" id="IPR007691">
    <property type="entry name" value="LpxD"/>
</dbReference>
<dbReference type="InterPro" id="IPR011004">
    <property type="entry name" value="Trimer_LpxA-like_sf"/>
</dbReference>
<evidence type="ECO:0000256" key="3">
    <source>
        <dbReference type="ARBA" id="ARBA00022679"/>
    </source>
</evidence>
<dbReference type="EC" id="2.3.1.191" evidence="8"/>
<evidence type="ECO:0000256" key="6">
    <source>
        <dbReference type="ARBA" id="ARBA00023315"/>
    </source>
</evidence>
<gene>
    <name evidence="8" type="ORF">MNBD_GAMMA15-1642</name>
</gene>
<keyword evidence="6 8" id="KW-0012">Acyltransferase</keyword>
<keyword evidence="2" id="KW-0441">Lipid A biosynthesis</keyword>
<dbReference type="SUPFAM" id="SSF51161">
    <property type="entry name" value="Trimeric LpxA-like enzymes"/>
    <property type="match status" value="1"/>
</dbReference>
<evidence type="ECO:0000256" key="2">
    <source>
        <dbReference type="ARBA" id="ARBA00022556"/>
    </source>
</evidence>
<dbReference type="NCBIfam" id="TIGR01853">
    <property type="entry name" value="lipid_A_lpxD"/>
    <property type="match status" value="1"/>
</dbReference>
<dbReference type="GO" id="GO:0009245">
    <property type="term" value="P:lipid A biosynthetic process"/>
    <property type="evidence" value="ECO:0007669"/>
    <property type="project" value="UniProtKB-KW"/>
</dbReference>
<dbReference type="InterPro" id="IPR020573">
    <property type="entry name" value="UDP_GlcNAc_AcTrfase_non-rep"/>
</dbReference>
<feature type="domain" description="UDP-3-O-[3-hydroxymyristoyl] glucosamine N-acyltransferase non-repeat region" evidence="7">
    <location>
        <begin position="21"/>
        <end position="88"/>
    </location>
</feature>
<dbReference type="Gene3D" id="1.20.5.170">
    <property type="match status" value="1"/>
</dbReference>
<dbReference type="HAMAP" id="MF_00523">
    <property type="entry name" value="LpxD"/>
    <property type="match status" value="1"/>
</dbReference>
<accession>A0A3B0Y5R7</accession>
<organism evidence="8">
    <name type="scientific">hydrothermal vent metagenome</name>
    <dbReference type="NCBI Taxonomy" id="652676"/>
    <lineage>
        <taxon>unclassified sequences</taxon>
        <taxon>metagenomes</taxon>
        <taxon>ecological metagenomes</taxon>
    </lineage>
</organism>
<dbReference type="Pfam" id="PF04613">
    <property type="entry name" value="LpxD"/>
    <property type="match status" value="1"/>
</dbReference>
<dbReference type="GO" id="GO:0016020">
    <property type="term" value="C:membrane"/>
    <property type="evidence" value="ECO:0007669"/>
    <property type="project" value="GOC"/>
</dbReference>
<dbReference type="NCBIfam" id="NF002060">
    <property type="entry name" value="PRK00892.1"/>
    <property type="match status" value="1"/>
</dbReference>
<dbReference type="InterPro" id="IPR018357">
    <property type="entry name" value="Hexapep_transf_CS"/>
</dbReference>
<reference evidence="8" key="1">
    <citation type="submission" date="2018-06" db="EMBL/GenBank/DDBJ databases">
        <authorList>
            <person name="Zhirakovskaya E."/>
        </authorList>
    </citation>
    <scope>NUCLEOTIDE SEQUENCE</scope>
</reference>
<evidence type="ECO:0000256" key="4">
    <source>
        <dbReference type="ARBA" id="ARBA00022737"/>
    </source>
</evidence>
<dbReference type="EMBL" id="UOFN01000055">
    <property type="protein sequence ID" value="VAW76115.1"/>
    <property type="molecule type" value="Genomic_DNA"/>
</dbReference>
<keyword evidence="1" id="KW-0444">Lipid biosynthesis</keyword>
<dbReference type="Gene3D" id="2.160.10.10">
    <property type="entry name" value="Hexapeptide repeat proteins"/>
    <property type="match status" value="1"/>
</dbReference>
<dbReference type="GO" id="GO:0103118">
    <property type="term" value="F:UDP-3-O-[(3R)-3-hydroxyacyl]-glucosamine N-acyltransferase activity"/>
    <property type="evidence" value="ECO:0007669"/>
    <property type="project" value="UniProtKB-EC"/>
</dbReference>
<name>A0A3B0Y5R7_9ZZZZ</name>
<proteinExistence type="inferred from homology"/>
<dbReference type="CDD" id="cd03352">
    <property type="entry name" value="LbH_LpxD"/>
    <property type="match status" value="1"/>
</dbReference>
<dbReference type="InterPro" id="IPR001451">
    <property type="entry name" value="Hexapep"/>
</dbReference>
<dbReference type="PANTHER" id="PTHR43378">
    <property type="entry name" value="UDP-3-O-ACYLGLUCOSAMINE N-ACYLTRANSFERASE"/>
    <property type="match status" value="1"/>
</dbReference>
<evidence type="ECO:0000256" key="1">
    <source>
        <dbReference type="ARBA" id="ARBA00022516"/>
    </source>
</evidence>
<protein>
    <submittedName>
        <fullName evidence="8">UDP-3-O-[3-hydroxymyristoyl] glucosamine N-acyltransferase</fullName>
        <ecNumber evidence="8">2.3.1.191</ecNumber>
    </submittedName>
</protein>